<evidence type="ECO:0000313" key="1">
    <source>
        <dbReference type="EMBL" id="TKR65519.1"/>
    </source>
</evidence>
<sequence length="134" mass="14299">MCACVQKSSSGGGALAPKRLGCRLGEEKAADAPVAAAVGNDDDVVVDTELLSCAPSDDNDDDDDVRKFFCRLACTAFYLSIPNTPKKSSVRVDTTNIQTCRIEATVALTANNSPRCQHRFSCDATINRTSMGYD</sequence>
<reference evidence="1 2" key="1">
    <citation type="journal article" date="2015" name="Genome Biol.">
        <title>Comparative genomics of Steinernema reveals deeply conserved gene regulatory networks.</title>
        <authorList>
            <person name="Dillman A.R."/>
            <person name="Macchietto M."/>
            <person name="Porter C.F."/>
            <person name="Rogers A."/>
            <person name="Williams B."/>
            <person name="Antoshechkin I."/>
            <person name="Lee M.M."/>
            <person name="Goodwin Z."/>
            <person name="Lu X."/>
            <person name="Lewis E.E."/>
            <person name="Goodrich-Blair H."/>
            <person name="Stock S.P."/>
            <person name="Adams B.J."/>
            <person name="Sternberg P.W."/>
            <person name="Mortazavi A."/>
        </authorList>
    </citation>
    <scope>NUCLEOTIDE SEQUENCE [LARGE SCALE GENOMIC DNA]</scope>
    <source>
        <strain evidence="1 2">ALL</strain>
    </source>
</reference>
<comment type="caution">
    <text evidence="1">The sequence shown here is derived from an EMBL/GenBank/DDBJ whole genome shotgun (WGS) entry which is preliminary data.</text>
</comment>
<dbReference type="Proteomes" id="UP000298663">
    <property type="component" value="Unassembled WGS sequence"/>
</dbReference>
<evidence type="ECO:0000313" key="2">
    <source>
        <dbReference type="Proteomes" id="UP000298663"/>
    </source>
</evidence>
<keyword evidence="2" id="KW-1185">Reference proteome</keyword>
<name>A0A4U5M947_STECR</name>
<dbReference type="EMBL" id="AZBU02000009">
    <property type="protein sequence ID" value="TKR65519.1"/>
    <property type="molecule type" value="Genomic_DNA"/>
</dbReference>
<proteinExistence type="predicted"/>
<accession>A0A4U5M947</accession>
<organism evidence="1 2">
    <name type="scientific">Steinernema carpocapsae</name>
    <name type="common">Entomopathogenic nematode</name>
    <dbReference type="NCBI Taxonomy" id="34508"/>
    <lineage>
        <taxon>Eukaryota</taxon>
        <taxon>Metazoa</taxon>
        <taxon>Ecdysozoa</taxon>
        <taxon>Nematoda</taxon>
        <taxon>Chromadorea</taxon>
        <taxon>Rhabditida</taxon>
        <taxon>Tylenchina</taxon>
        <taxon>Panagrolaimomorpha</taxon>
        <taxon>Strongyloidoidea</taxon>
        <taxon>Steinernematidae</taxon>
        <taxon>Steinernema</taxon>
    </lineage>
</organism>
<gene>
    <name evidence="1" type="ORF">L596_025910</name>
</gene>
<protein>
    <submittedName>
        <fullName evidence="1">Uncharacterized protein</fullName>
    </submittedName>
</protein>
<dbReference type="AlphaFoldDB" id="A0A4U5M947"/>
<reference evidence="1 2" key="2">
    <citation type="journal article" date="2019" name="G3 (Bethesda)">
        <title>Hybrid Assembly of the Genome of the Entomopathogenic Nematode Steinernema carpocapsae Identifies the X-Chromosome.</title>
        <authorList>
            <person name="Serra L."/>
            <person name="Macchietto M."/>
            <person name="Macias-Munoz A."/>
            <person name="McGill C.J."/>
            <person name="Rodriguez I.M."/>
            <person name="Rodriguez B."/>
            <person name="Murad R."/>
            <person name="Mortazavi A."/>
        </authorList>
    </citation>
    <scope>NUCLEOTIDE SEQUENCE [LARGE SCALE GENOMIC DNA]</scope>
    <source>
        <strain evidence="1 2">ALL</strain>
    </source>
</reference>